<accession>A0AAV7VA21</accession>
<protein>
    <submittedName>
        <fullName evidence="2">Uncharacterized protein</fullName>
    </submittedName>
</protein>
<name>A0AAV7VA21_PLEWA</name>
<gene>
    <name evidence="2" type="ORF">NDU88_001357</name>
</gene>
<dbReference type="AlphaFoldDB" id="A0AAV7VA21"/>
<proteinExistence type="predicted"/>
<sequence length="121" mass="13432">MVPQQQWRALAAPAVPSASSDDVGGELRWCIVPWYFPGEEQFVWYIQGHTQAEDPQEPRLCSLDPVNAGLNGLTPQFPQFLPPPQARWQRSNSADRGAQRLRAQATDNNPPPVGHPQIAPI</sequence>
<reference evidence="2" key="1">
    <citation type="journal article" date="2022" name="bioRxiv">
        <title>Sequencing and chromosome-scale assembly of the giantPleurodeles waltlgenome.</title>
        <authorList>
            <person name="Brown T."/>
            <person name="Elewa A."/>
            <person name="Iarovenko S."/>
            <person name="Subramanian E."/>
            <person name="Araus A.J."/>
            <person name="Petzold A."/>
            <person name="Susuki M."/>
            <person name="Suzuki K.-i.T."/>
            <person name="Hayashi T."/>
            <person name="Toyoda A."/>
            <person name="Oliveira C."/>
            <person name="Osipova E."/>
            <person name="Leigh N.D."/>
            <person name="Simon A."/>
            <person name="Yun M.H."/>
        </authorList>
    </citation>
    <scope>NUCLEOTIDE SEQUENCE</scope>
    <source>
        <strain evidence="2">20211129_DDA</strain>
        <tissue evidence="2">Liver</tissue>
    </source>
</reference>
<organism evidence="2 3">
    <name type="scientific">Pleurodeles waltl</name>
    <name type="common">Iberian ribbed newt</name>
    <dbReference type="NCBI Taxonomy" id="8319"/>
    <lineage>
        <taxon>Eukaryota</taxon>
        <taxon>Metazoa</taxon>
        <taxon>Chordata</taxon>
        <taxon>Craniata</taxon>
        <taxon>Vertebrata</taxon>
        <taxon>Euteleostomi</taxon>
        <taxon>Amphibia</taxon>
        <taxon>Batrachia</taxon>
        <taxon>Caudata</taxon>
        <taxon>Salamandroidea</taxon>
        <taxon>Salamandridae</taxon>
        <taxon>Pleurodelinae</taxon>
        <taxon>Pleurodeles</taxon>
    </lineage>
</organism>
<feature type="region of interest" description="Disordered" evidence="1">
    <location>
        <begin position="73"/>
        <end position="121"/>
    </location>
</feature>
<evidence type="ECO:0000256" key="1">
    <source>
        <dbReference type="SAM" id="MobiDB-lite"/>
    </source>
</evidence>
<evidence type="ECO:0000313" key="2">
    <source>
        <dbReference type="EMBL" id="KAJ1197500.1"/>
    </source>
</evidence>
<dbReference type="Proteomes" id="UP001066276">
    <property type="component" value="Chromosome 2_1"/>
</dbReference>
<dbReference type="EMBL" id="JANPWB010000003">
    <property type="protein sequence ID" value="KAJ1197500.1"/>
    <property type="molecule type" value="Genomic_DNA"/>
</dbReference>
<keyword evidence="3" id="KW-1185">Reference proteome</keyword>
<evidence type="ECO:0000313" key="3">
    <source>
        <dbReference type="Proteomes" id="UP001066276"/>
    </source>
</evidence>
<comment type="caution">
    <text evidence="2">The sequence shown here is derived from an EMBL/GenBank/DDBJ whole genome shotgun (WGS) entry which is preliminary data.</text>
</comment>